<evidence type="ECO:0000256" key="7">
    <source>
        <dbReference type="ARBA" id="ARBA00023211"/>
    </source>
</evidence>
<evidence type="ECO:0000256" key="6">
    <source>
        <dbReference type="ARBA" id="ARBA00023136"/>
    </source>
</evidence>
<dbReference type="AlphaFoldDB" id="A0A1F6P7C8"/>
<proteinExistence type="inferred from homology"/>
<comment type="subcellular location">
    <subcellularLocation>
        <location evidence="8">Cell membrane</location>
        <topology evidence="8">Multi-pass membrane protein</topology>
    </subcellularLocation>
</comment>
<dbReference type="Proteomes" id="UP000176634">
    <property type="component" value="Unassembled WGS sequence"/>
</dbReference>
<evidence type="ECO:0000256" key="5">
    <source>
        <dbReference type="ARBA" id="ARBA00023065"/>
    </source>
</evidence>
<dbReference type="HAMAP" id="MF_01521">
    <property type="entry name" value="MntP_pump"/>
    <property type="match status" value="1"/>
</dbReference>
<evidence type="ECO:0000313" key="10">
    <source>
        <dbReference type="Proteomes" id="UP000176634"/>
    </source>
</evidence>
<keyword evidence="6 8" id="KW-0472">Membrane</keyword>
<name>A0A1F6P7C8_9BACT</name>
<reference evidence="9 10" key="1">
    <citation type="journal article" date="2016" name="Nat. Commun.">
        <title>Thousands of microbial genomes shed light on interconnected biogeochemical processes in an aquifer system.</title>
        <authorList>
            <person name="Anantharaman K."/>
            <person name="Brown C.T."/>
            <person name="Hug L.A."/>
            <person name="Sharon I."/>
            <person name="Castelle C.J."/>
            <person name="Probst A.J."/>
            <person name="Thomas B.C."/>
            <person name="Singh A."/>
            <person name="Wilkins M.J."/>
            <person name="Karaoz U."/>
            <person name="Brodie E.L."/>
            <person name="Williams K.H."/>
            <person name="Hubbard S.S."/>
            <person name="Banfield J.F."/>
        </authorList>
    </citation>
    <scope>NUCLEOTIDE SEQUENCE [LARGE SCALE GENOMIC DNA]</scope>
</reference>
<keyword evidence="5 8" id="KW-0406">Ion transport</keyword>
<dbReference type="STRING" id="1798705.A2563_00620"/>
<keyword evidence="2 8" id="KW-1003">Cell membrane</keyword>
<dbReference type="InterPro" id="IPR022929">
    <property type="entry name" value="Put_MntP"/>
</dbReference>
<dbReference type="Pfam" id="PF02659">
    <property type="entry name" value="Mntp"/>
    <property type="match status" value="1"/>
</dbReference>
<evidence type="ECO:0000313" key="9">
    <source>
        <dbReference type="EMBL" id="OGH92079.1"/>
    </source>
</evidence>
<keyword evidence="3 8" id="KW-0812">Transmembrane</keyword>
<dbReference type="GO" id="GO:0005384">
    <property type="term" value="F:manganese ion transmembrane transporter activity"/>
    <property type="evidence" value="ECO:0007669"/>
    <property type="project" value="UniProtKB-UniRule"/>
</dbReference>
<comment type="similarity">
    <text evidence="8">Belongs to the MntP (TC 9.B.29) family.</text>
</comment>
<keyword evidence="7 8" id="KW-0464">Manganese</keyword>
<organism evidence="9 10">
    <name type="scientific">Candidatus Magasanikbacteria bacterium RIFOXYD1_FULL_40_23</name>
    <dbReference type="NCBI Taxonomy" id="1798705"/>
    <lineage>
        <taxon>Bacteria</taxon>
        <taxon>Candidatus Magasanikiibacteriota</taxon>
    </lineage>
</organism>
<dbReference type="PANTHER" id="PTHR35529:SF1">
    <property type="entry name" value="MANGANESE EFFLUX PUMP MNTP-RELATED"/>
    <property type="match status" value="1"/>
</dbReference>
<keyword evidence="4 8" id="KW-1133">Transmembrane helix</keyword>
<evidence type="ECO:0000256" key="1">
    <source>
        <dbReference type="ARBA" id="ARBA00022448"/>
    </source>
</evidence>
<comment type="function">
    <text evidence="8">Probably functions as a manganese efflux pump.</text>
</comment>
<feature type="transmembrane region" description="Helical" evidence="8">
    <location>
        <begin position="6"/>
        <end position="24"/>
    </location>
</feature>
<accession>A0A1F6P7C8</accession>
<feature type="transmembrane region" description="Helical" evidence="8">
    <location>
        <begin position="68"/>
        <end position="86"/>
    </location>
</feature>
<feature type="transmembrane region" description="Helical" evidence="8">
    <location>
        <begin position="106"/>
        <end position="125"/>
    </location>
</feature>
<evidence type="ECO:0000256" key="2">
    <source>
        <dbReference type="ARBA" id="ARBA00022475"/>
    </source>
</evidence>
<comment type="caution">
    <text evidence="9">The sequence shown here is derived from an EMBL/GenBank/DDBJ whole genome shotgun (WGS) entry which is preliminary data.</text>
</comment>
<feature type="transmembrane region" description="Helical" evidence="8">
    <location>
        <begin position="164"/>
        <end position="181"/>
    </location>
</feature>
<dbReference type="PANTHER" id="PTHR35529">
    <property type="entry name" value="MANGANESE EFFLUX PUMP MNTP-RELATED"/>
    <property type="match status" value="1"/>
</dbReference>
<evidence type="ECO:0000256" key="3">
    <source>
        <dbReference type="ARBA" id="ARBA00022692"/>
    </source>
</evidence>
<evidence type="ECO:0000256" key="4">
    <source>
        <dbReference type="ARBA" id="ARBA00022989"/>
    </source>
</evidence>
<gene>
    <name evidence="8" type="primary">mntP</name>
    <name evidence="9" type="ORF">A2563_00620</name>
</gene>
<feature type="transmembrane region" description="Helical" evidence="8">
    <location>
        <begin position="131"/>
        <end position="152"/>
    </location>
</feature>
<evidence type="ECO:0000256" key="8">
    <source>
        <dbReference type="HAMAP-Rule" id="MF_01521"/>
    </source>
</evidence>
<sequence length="185" mass="20124">MTIFSIFLIAIALSLDAAAVAAANGAHHHRMSFAKALKISFFFGFFQFFMPLVGWVMGSGLETIISKFSHWVAFFLLGILGVKMILESLKSVDEKTIDIHSVKILLLLSVATSIDALLVVGTTLALMPVNIWLASVIIGLVTFVFSLAAIYIGKKFGEKWGKKAEFVGGLILITIGLKILVESYL</sequence>
<dbReference type="EMBL" id="MFRA01000008">
    <property type="protein sequence ID" value="OGH92079.1"/>
    <property type="molecule type" value="Genomic_DNA"/>
</dbReference>
<dbReference type="InterPro" id="IPR003810">
    <property type="entry name" value="Mntp/YtaF"/>
</dbReference>
<dbReference type="GO" id="GO:0005886">
    <property type="term" value="C:plasma membrane"/>
    <property type="evidence" value="ECO:0007669"/>
    <property type="project" value="UniProtKB-SubCell"/>
</dbReference>
<protein>
    <recommendedName>
        <fullName evidence="8">Putative manganese efflux pump MntP</fullName>
    </recommendedName>
</protein>
<keyword evidence="1 8" id="KW-0813">Transport</keyword>
<feature type="transmembrane region" description="Helical" evidence="8">
    <location>
        <begin position="36"/>
        <end position="56"/>
    </location>
</feature>